<keyword evidence="7" id="KW-1185">Reference proteome</keyword>
<feature type="domain" description="5'-Nucleotidase C-terminal" evidence="5">
    <location>
        <begin position="499"/>
        <end position="668"/>
    </location>
</feature>
<dbReference type="PROSITE" id="PS00786">
    <property type="entry name" value="5_NUCLEOTIDASE_2"/>
    <property type="match status" value="1"/>
</dbReference>
<organism evidence="6 7">
    <name type="scientific">Mycoplasmopsis mucosicanis</name>
    <dbReference type="NCBI Taxonomy" id="458208"/>
    <lineage>
        <taxon>Bacteria</taxon>
        <taxon>Bacillati</taxon>
        <taxon>Mycoplasmatota</taxon>
        <taxon>Mycoplasmoidales</taxon>
        <taxon>Metamycoplasmataceae</taxon>
        <taxon>Mycoplasmopsis</taxon>
    </lineage>
</organism>
<evidence type="ECO:0000256" key="3">
    <source>
        <dbReference type="SAM" id="Coils"/>
    </source>
</evidence>
<dbReference type="Gene3D" id="3.60.21.10">
    <property type="match status" value="1"/>
</dbReference>
<gene>
    <name evidence="6" type="ORF">E1I18_03375</name>
</gene>
<dbReference type="GO" id="GO:0046872">
    <property type="term" value="F:metal ion binding"/>
    <property type="evidence" value="ECO:0007669"/>
    <property type="project" value="InterPro"/>
</dbReference>
<dbReference type="PROSITE" id="PS51257">
    <property type="entry name" value="PROKAR_LIPOPROTEIN"/>
    <property type="match status" value="1"/>
</dbReference>
<keyword evidence="2" id="KW-0378">Hydrolase</keyword>
<evidence type="ECO:0000313" key="6">
    <source>
        <dbReference type="EMBL" id="TQC51291.1"/>
    </source>
</evidence>
<sequence>MNKKIRNLALVLGTSSLALPIVAASCSQNQGTPATQITLKSPELRKQYRENNVLYNTKIAEFAKKLKTLKDEYATKKDELKKLKKAKPKATQAADKAATDENKAKLEKAQKELSAVEDKIFDLFFEAKHTLRPLVQKYNYLFNALRKAENEEKSELKTIKIFHSNDEHGRLIFDDYKYNKYSGIARTGKYLDDKNYDILVSAGDLIQGLPLSDSDKGKTITEITKYLGYDSIAIGNHEFDYGLQHILDLNNESTKELHGQSTPFISANIYYKDYKDVAENERPAGYDQNKVGQRVFKPYIIKEVASGIKVAIFGITTPDTKVTSHPKNSVLVDFRDPTEESNKIIDEIKAKYPDITFFIATTHLGTGRNKVEWTSDYLSQHVKGDLDLIIDGHSHTYVPINKDKAPDRNIWITQTEAYTKYLGDIDVTFNTKTGEIQEVHQVLRDINQIEIYTTDLSDKLISRLKEIFDKENSVKVFTSPAEYKHTENKEIDKTPYWIGRIQPTGLGVFASDAVAWEFAKAKVWEQEQYKSQGFVEATLDNSIGLFNGGGLRVDLKKGEITRGDALALSPFGNRTSTVRVKGDVLEEALKHGLSKARSGGFSQLSSNVTYEVEVVKGLSEKTNKQEHIWKPKVETFKINGKAIDKNQYYYISTNDFILSGGDGYKMLDYSKHHEVVLAYEGGKFIDTFINFAQLTTDEGKKGQLNSELFAHEMSEYSTTKLYTDQKVTIPQEALTNTLHEPTNDKA</sequence>
<reference evidence="6 7" key="1">
    <citation type="submission" date="2019-03" db="EMBL/GenBank/DDBJ databases">
        <title>Characterization of a novel Mycoplasma cynos real-time PCR assay.</title>
        <authorList>
            <person name="Tallmadge R.L."/>
            <person name="Mitchell P.K."/>
            <person name="Goodman L."/>
        </authorList>
    </citation>
    <scope>NUCLEOTIDE SEQUENCE [LARGE SCALE GENOMIC DNA]</scope>
    <source>
        <strain evidence="6 7">1642</strain>
    </source>
</reference>
<evidence type="ECO:0000256" key="1">
    <source>
        <dbReference type="ARBA" id="ARBA00022729"/>
    </source>
</evidence>
<dbReference type="InterPro" id="IPR008334">
    <property type="entry name" value="5'-Nucleotdase_C"/>
</dbReference>
<feature type="chain" id="PRO_5021465338" evidence="2">
    <location>
        <begin position="24"/>
        <end position="746"/>
    </location>
</feature>
<feature type="coiled-coil region" evidence="3">
    <location>
        <begin position="59"/>
        <end position="119"/>
    </location>
</feature>
<dbReference type="InterPro" id="IPR004843">
    <property type="entry name" value="Calcineurin-like_PHP"/>
</dbReference>
<dbReference type="PRINTS" id="PR01607">
    <property type="entry name" value="APYRASEFAMLY"/>
</dbReference>
<dbReference type="GO" id="GO:0000166">
    <property type="term" value="F:nucleotide binding"/>
    <property type="evidence" value="ECO:0007669"/>
    <property type="project" value="UniProtKB-KW"/>
</dbReference>
<dbReference type="OrthoDB" id="9801679at2"/>
<keyword evidence="1 2" id="KW-0732">Signal</keyword>
<feature type="domain" description="Calcineurin-like phosphoesterase" evidence="4">
    <location>
        <begin position="160"/>
        <end position="397"/>
    </location>
</feature>
<evidence type="ECO:0000259" key="4">
    <source>
        <dbReference type="Pfam" id="PF00149"/>
    </source>
</evidence>
<dbReference type="SUPFAM" id="SSF56300">
    <property type="entry name" value="Metallo-dependent phosphatases"/>
    <property type="match status" value="1"/>
</dbReference>
<dbReference type="AlphaFoldDB" id="A0A507SJ98"/>
<dbReference type="SUPFAM" id="SSF55816">
    <property type="entry name" value="5'-nucleotidase (syn. UDP-sugar hydrolase), C-terminal domain"/>
    <property type="match status" value="1"/>
</dbReference>
<keyword evidence="3" id="KW-0175">Coiled coil</keyword>
<dbReference type="InterPro" id="IPR036907">
    <property type="entry name" value="5'-Nucleotdase_C_sf"/>
</dbReference>
<accession>A0A507SJ98</accession>
<name>A0A507SJ98_9BACT</name>
<dbReference type="InterPro" id="IPR006179">
    <property type="entry name" value="5_nucleotidase/apyrase"/>
</dbReference>
<evidence type="ECO:0000313" key="7">
    <source>
        <dbReference type="Proteomes" id="UP000320801"/>
    </source>
</evidence>
<dbReference type="InterPro" id="IPR029052">
    <property type="entry name" value="Metallo-depent_PP-like"/>
</dbReference>
<dbReference type="Pfam" id="PF00149">
    <property type="entry name" value="Metallophos"/>
    <property type="match status" value="1"/>
</dbReference>
<dbReference type="PANTHER" id="PTHR11575:SF24">
    <property type="entry name" value="5'-NUCLEOTIDASE"/>
    <property type="match status" value="1"/>
</dbReference>
<proteinExistence type="inferred from homology"/>
<dbReference type="GO" id="GO:0016788">
    <property type="term" value="F:hydrolase activity, acting on ester bonds"/>
    <property type="evidence" value="ECO:0007669"/>
    <property type="project" value="InterPro"/>
</dbReference>
<dbReference type="Gene3D" id="3.90.780.10">
    <property type="entry name" value="5'-Nucleotidase, C-terminal domain"/>
    <property type="match status" value="1"/>
</dbReference>
<feature type="signal peptide" evidence="2">
    <location>
        <begin position="1"/>
        <end position="23"/>
    </location>
</feature>
<evidence type="ECO:0000256" key="2">
    <source>
        <dbReference type="RuleBase" id="RU362119"/>
    </source>
</evidence>
<dbReference type="GO" id="GO:0009166">
    <property type="term" value="P:nucleotide catabolic process"/>
    <property type="evidence" value="ECO:0007669"/>
    <property type="project" value="InterPro"/>
</dbReference>
<dbReference type="InterPro" id="IPR006146">
    <property type="entry name" value="5'-Nucleotdase_CS"/>
</dbReference>
<comment type="caution">
    <text evidence="6">The sequence shown here is derived from an EMBL/GenBank/DDBJ whole genome shotgun (WGS) entry which is preliminary data.</text>
</comment>
<dbReference type="GO" id="GO:0030288">
    <property type="term" value="C:outer membrane-bounded periplasmic space"/>
    <property type="evidence" value="ECO:0007669"/>
    <property type="project" value="TreeGrafter"/>
</dbReference>
<keyword evidence="2" id="KW-0547">Nucleotide-binding</keyword>
<comment type="similarity">
    <text evidence="2">Belongs to the 5'-nucleotidase family.</text>
</comment>
<dbReference type="RefSeq" id="WP_141484185.1">
    <property type="nucleotide sequence ID" value="NZ_SMDN01000019.1"/>
</dbReference>
<dbReference type="CDD" id="cd00845">
    <property type="entry name" value="MPP_UshA_N_like"/>
    <property type="match status" value="1"/>
</dbReference>
<dbReference type="Proteomes" id="UP000320801">
    <property type="component" value="Unassembled WGS sequence"/>
</dbReference>
<evidence type="ECO:0000259" key="5">
    <source>
        <dbReference type="Pfam" id="PF02872"/>
    </source>
</evidence>
<dbReference type="EMBL" id="SMDN01000019">
    <property type="protein sequence ID" value="TQC51291.1"/>
    <property type="molecule type" value="Genomic_DNA"/>
</dbReference>
<dbReference type="PANTHER" id="PTHR11575">
    <property type="entry name" value="5'-NUCLEOTIDASE-RELATED"/>
    <property type="match status" value="1"/>
</dbReference>
<protein>
    <submittedName>
        <fullName evidence="6">Bifunctional metallophosphatase/5'-nucleotidase</fullName>
    </submittedName>
</protein>
<dbReference type="Pfam" id="PF02872">
    <property type="entry name" value="5_nucleotid_C"/>
    <property type="match status" value="1"/>
</dbReference>